<feature type="transmembrane region" description="Helical" evidence="1">
    <location>
        <begin position="109"/>
        <end position="130"/>
    </location>
</feature>
<dbReference type="RefSeq" id="WP_001883738.1">
    <property type="nucleotide sequence ID" value="NZ_AKOQ01000007.1"/>
</dbReference>
<protein>
    <recommendedName>
        <fullName evidence="4">ApolipoL family protein</fullName>
    </recommendedName>
</protein>
<proteinExistence type="predicted"/>
<keyword evidence="1" id="KW-0472">Membrane</keyword>
<organism evidence="2 3">
    <name type="scientific">Helicobacter pylori Hp H-45</name>
    <dbReference type="NCBI Taxonomy" id="992050"/>
    <lineage>
        <taxon>Bacteria</taxon>
        <taxon>Pseudomonadati</taxon>
        <taxon>Campylobacterota</taxon>
        <taxon>Epsilonproteobacteria</taxon>
        <taxon>Campylobacterales</taxon>
        <taxon>Helicobacteraceae</taxon>
        <taxon>Helicobacter</taxon>
    </lineage>
</organism>
<dbReference type="Proteomes" id="UP000003895">
    <property type="component" value="Unassembled WGS sequence"/>
</dbReference>
<sequence>MHARIDDDIENEKCEEIFKNELKQRETKLIENIERRFKECEERFRGSIGKNIEQFEERIKDSLIMLERINIDSGFDFSFNIDSGIDGFALGASIVGLVLLLAAPVLGEFALFGGLVLGAIGIFKSVWSFFDSDYKKSQQRKEADKNLDRFCEKITEDMRNQIESGKKGTSEMIEKLKAGLNDLIVCYEHRREGLIEAGEDLSHLADRIKTTLKQRIAQ</sequence>
<evidence type="ECO:0008006" key="4">
    <source>
        <dbReference type="Google" id="ProtNLM"/>
    </source>
</evidence>
<feature type="transmembrane region" description="Helical" evidence="1">
    <location>
        <begin position="85"/>
        <end position="103"/>
    </location>
</feature>
<evidence type="ECO:0000256" key="1">
    <source>
        <dbReference type="SAM" id="Phobius"/>
    </source>
</evidence>
<accession>J0M120</accession>
<dbReference type="EMBL" id="AKOQ01000007">
    <property type="protein sequence ID" value="EJB68147.1"/>
    <property type="molecule type" value="Genomic_DNA"/>
</dbReference>
<name>J0M120_HELPX</name>
<gene>
    <name evidence="2" type="ORF">HPHPH45_0793</name>
</gene>
<keyword evidence="1" id="KW-0812">Transmembrane</keyword>
<evidence type="ECO:0000313" key="2">
    <source>
        <dbReference type="EMBL" id="EJB68147.1"/>
    </source>
</evidence>
<comment type="caution">
    <text evidence="2">The sequence shown here is derived from an EMBL/GenBank/DDBJ whole genome shotgun (WGS) entry which is preliminary data.</text>
</comment>
<evidence type="ECO:0000313" key="3">
    <source>
        <dbReference type="Proteomes" id="UP000003895"/>
    </source>
</evidence>
<keyword evidence="1" id="KW-1133">Transmembrane helix</keyword>
<dbReference type="AlphaFoldDB" id="J0M120"/>
<reference evidence="2 3" key="1">
    <citation type="journal article" date="2013" name="Pathog. Dis.">
        <title>Genome sequences of 65 Helicobacter pylori strains isolated from asymptomatic individuals and patients with gastric cancer, peptic ulcer disease, or gastritis.</title>
        <authorList>
            <person name="Blanchard T.G."/>
            <person name="Czinn S.J."/>
            <person name="Correa P."/>
            <person name="Nakazawa T."/>
            <person name="Keelan M."/>
            <person name="Morningstar L."/>
            <person name="Santana-Cruz I."/>
            <person name="Maroo A."/>
            <person name="McCracken C."/>
            <person name="Shefchek K."/>
            <person name="Daugherty S."/>
            <person name="Song Y."/>
            <person name="Fraser C.M."/>
            <person name="Fricke W.F."/>
        </authorList>
    </citation>
    <scope>NUCLEOTIDE SEQUENCE [LARGE SCALE GENOMIC DNA]</scope>
    <source>
        <strain evidence="2 3">Hp H-45</strain>
    </source>
</reference>
<dbReference type="PATRIC" id="fig|992050.3.peg.782"/>